<keyword evidence="3" id="KW-0902">Two-component regulatory system</keyword>
<gene>
    <name evidence="7" type="primary">desK1</name>
    <name evidence="7" type="ORF">CGLAU_00705</name>
</gene>
<evidence type="ECO:0000313" key="7">
    <source>
        <dbReference type="EMBL" id="AQQ14136.1"/>
    </source>
</evidence>
<keyword evidence="5" id="KW-0812">Transmembrane</keyword>
<dbReference type="PANTHER" id="PTHR24421">
    <property type="entry name" value="NITRATE/NITRITE SENSOR PROTEIN NARX-RELATED"/>
    <property type="match status" value="1"/>
</dbReference>
<keyword evidence="2 7" id="KW-0418">Kinase</keyword>
<keyword evidence="8" id="KW-1185">Reference proteome</keyword>
<protein>
    <submittedName>
        <fullName evidence="7">Sensor histidine kinase DesK</fullName>
        <ecNumber evidence="7">2.7.13.3</ecNumber>
    </submittedName>
</protein>
<sequence>MDYSARFLAVNRWSIVGAPWFVISVIAFNSVVRAPHWGPALFAGVAVAFVSCAAGSVALHTNPKLRLEPHPHGEAWLRIGLVVQLAALAVSCAVAALAPGTYTWGAGTAALGIYFIILIAYLPFVRHSVAFSAALIVAAAVTVATVAGGNFAVVLVAYSVAFGAMAPMTLWYSRAMIETERARQLEAKLSVAEERLRLSQDLHDTMGQHLAAMTIKTQLAQALAARNDPRLTDELTELHQLTQTAAADMRHVVNRYRTPDLATELAGAKQVLTDAGATVTITGTSADVPAHLRETAAWFVREAATNVLRHSQATQVTIEVTPEAITVTNDHPEPSDRPGAGLEGLRHRAAAHSAHLTVEQSPNSFTVALKVGA</sequence>
<organism evidence="7 8">
    <name type="scientific">Corynebacterium glaucum</name>
    <dbReference type="NCBI Taxonomy" id="187491"/>
    <lineage>
        <taxon>Bacteria</taxon>
        <taxon>Bacillati</taxon>
        <taxon>Actinomycetota</taxon>
        <taxon>Actinomycetes</taxon>
        <taxon>Mycobacteriales</taxon>
        <taxon>Corynebacteriaceae</taxon>
        <taxon>Corynebacterium</taxon>
    </lineage>
</organism>
<dbReference type="GO" id="GO:0046983">
    <property type="term" value="F:protein dimerization activity"/>
    <property type="evidence" value="ECO:0007669"/>
    <property type="project" value="InterPro"/>
</dbReference>
<dbReference type="AlphaFoldDB" id="A0A1Q2HTG8"/>
<proteinExistence type="predicted"/>
<reference evidence="7 8" key="1">
    <citation type="submission" date="2016-12" db="EMBL/GenBank/DDBJ databases">
        <authorList>
            <person name="Song W.-J."/>
            <person name="Kurnit D.M."/>
        </authorList>
    </citation>
    <scope>NUCLEOTIDE SEQUENCE [LARGE SCALE GENOMIC DNA]</scope>
    <source>
        <strain evidence="7 8">DSM 30827</strain>
    </source>
</reference>
<dbReference type="Gene3D" id="3.30.565.10">
    <property type="entry name" value="Histidine kinase-like ATPase, C-terminal domain"/>
    <property type="match status" value="1"/>
</dbReference>
<dbReference type="EMBL" id="CP019688">
    <property type="protein sequence ID" value="AQQ14136.1"/>
    <property type="molecule type" value="Genomic_DNA"/>
</dbReference>
<evidence type="ECO:0000313" key="8">
    <source>
        <dbReference type="Proteomes" id="UP000217209"/>
    </source>
</evidence>
<feature type="transmembrane region" description="Helical" evidence="5">
    <location>
        <begin position="153"/>
        <end position="173"/>
    </location>
</feature>
<evidence type="ECO:0000259" key="6">
    <source>
        <dbReference type="Pfam" id="PF07730"/>
    </source>
</evidence>
<feature type="transmembrane region" description="Helical" evidence="5">
    <location>
        <begin position="104"/>
        <end position="122"/>
    </location>
</feature>
<feature type="transmembrane region" description="Helical" evidence="5">
    <location>
        <begin position="129"/>
        <end position="147"/>
    </location>
</feature>
<dbReference type="GO" id="GO:0016020">
    <property type="term" value="C:membrane"/>
    <property type="evidence" value="ECO:0007669"/>
    <property type="project" value="InterPro"/>
</dbReference>
<dbReference type="PANTHER" id="PTHR24421:SF63">
    <property type="entry name" value="SENSOR HISTIDINE KINASE DESK"/>
    <property type="match status" value="1"/>
</dbReference>
<dbReference type="EC" id="2.7.13.3" evidence="7"/>
<keyword evidence="5" id="KW-1133">Transmembrane helix</keyword>
<evidence type="ECO:0000256" key="5">
    <source>
        <dbReference type="SAM" id="Phobius"/>
    </source>
</evidence>
<accession>A0A1Q2HTG8</accession>
<name>A0A1Q2HTG8_9CORY</name>
<dbReference type="InterPro" id="IPR011712">
    <property type="entry name" value="Sig_transdc_His_kin_sub3_dim/P"/>
</dbReference>
<evidence type="ECO:0000256" key="4">
    <source>
        <dbReference type="SAM" id="Coils"/>
    </source>
</evidence>
<feature type="transmembrane region" description="Helical" evidence="5">
    <location>
        <begin position="12"/>
        <end position="31"/>
    </location>
</feature>
<dbReference type="InterPro" id="IPR036890">
    <property type="entry name" value="HATPase_C_sf"/>
</dbReference>
<keyword evidence="4" id="KW-0175">Coiled coil</keyword>
<evidence type="ECO:0000256" key="1">
    <source>
        <dbReference type="ARBA" id="ARBA00022679"/>
    </source>
</evidence>
<feature type="transmembrane region" description="Helical" evidence="5">
    <location>
        <begin position="79"/>
        <end position="98"/>
    </location>
</feature>
<feature type="transmembrane region" description="Helical" evidence="5">
    <location>
        <begin position="37"/>
        <end position="59"/>
    </location>
</feature>
<evidence type="ECO:0000256" key="2">
    <source>
        <dbReference type="ARBA" id="ARBA00022777"/>
    </source>
</evidence>
<dbReference type="GO" id="GO:0000155">
    <property type="term" value="F:phosphorelay sensor kinase activity"/>
    <property type="evidence" value="ECO:0007669"/>
    <property type="project" value="InterPro"/>
</dbReference>
<feature type="domain" description="Signal transduction histidine kinase subgroup 3 dimerisation and phosphoacceptor" evidence="6">
    <location>
        <begin position="194"/>
        <end position="260"/>
    </location>
</feature>
<dbReference type="KEGG" id="cgv:CGLAU_00705"/>
<dbReference type="InterPro" id="IPR050482">
    <property type="entry name" value="Sensor_HK_TwoCompSys"/>
</dbReference>
<dbReference type="Pfam" id="PF07730">
    <property type="entry name" value="HisKA_3"/>
    <property type="match status" value="1"/>
</dbReference>
<evidence type="ECO:0000256" key="3">
    <source>
        <dbReference type="ARBA" id="ARBA00023012"/>
    </source>
</evidence>
<feature type="coiled-coil region" evidence="4">
    <location>
        <begin position="175"/>
        <end position="202"/>
    </location>
</feature>
<dbReference type="Gene3D" id="1.20.5.1930">
    <property type="match status" value="1"/>
</dbReference>
<keyword evidence="1 7" id="KW-0808">Transferase</keyword>
<keyword evidence="5" id="KW-0472">Membrane</keyword>
<dbReference type="Proteomes" id="UP000217209">
    <property type="component" value="Chromosome"/>
</dbReference>